<accession>A0ABV0A5B8</accession>
<organism evidence="1 2">
    <name type="scientific">Methylobacterium ajmalii</name>
    <dbReference type="NCBI Taxonomy" id="2738439"/>
    <lineage>
        <taxon>Bacteria</taxon>
        <taxon>Pseudomonadati</taxon>
        <taxon>Pseudomonadota</taxon>
        <taxon>Alphaproteobacteria</taxon>
        <taxon>Hyphomicrobiales</taxon>
        <taxon>Methylobacteriaceae</taxon>
        <taxon>Methylobacterium</taxon>
    </lineage>
</organism>
<sequence length="91" mass="10671">MPRVDTSKLLPIEQAPKDGTWIWAYYPPVMRKLAGTKNKRPTAFPEMILPARWSKPRDGNFEYHWMIGNRWSPGDSPTHFFPMTQPPMIEE</sequence>
<dbReference type="RefSeq" id="WP_346013795.1">
    <property type="nucleotide sequence ID" value="NZ_JAQYXP010000006.1"/>
</dbReference>
<gene>
    <name evidence="1" type="ORF">PUR29_35105</name>
</gene>
<proteinExistence type="predicted"/>
<dbReference type="EMBL" id="JAQYXP010000006">
    <property type="protein sequence ID" value="MEN3238671.1"/>
    <property type="molecule type" value="Genomic_DNA"/>
</dbReference>
<protein>
    <submittedName>
        <fullName evidence="1">Uncharacterized protein</fullName>
    </submittedName>
</protein>
<name>A0ABV0A5B8_9HYPH</name>
<keyword evidence="2" id="KW-1185">Reference proteome</keyword>
<evidence type="ECO:0000313" key="1">
    <source>
        <dbReference type="EMBL" id="MEN3238671.1"/>
    </source>
</evidence>
<evidence type="ECO:0000313" key="2">
    <source>
        <dbReference type="Proteomes" id="UP001407347"/>
    </source>
</evidence>
<reference evidence="1 2" key="1">
    <citation type="journal article" date="2023" name="PLoS ONE">
        <title>Complete genome assembly of Hawai'i environmental nontuberculous mycobacteria reveals unexpected co-isolation with methylobacteria.</title>
        <authorList>
            <person name="Hendrix J."/>
            <person name="Epperson L.E."/>
            <person name="Tong E.I."/>
            <person name="Chan Y.L."/>
            <person name="Hasan N.A."/>
            <person name="Dawrs S.N."/>
            <person name="Norton G.J."/>
            <person name="Virdi R."/>
            <person name="Crooks J.L."/>
            <person name="Chan E.D."/>
            <person name="Honda J.R."/>
            <person name="Strong M."/>
        </authorList>
    </citation>
    <scope>NUCLEOTIDE SEQUENCE [LARGE SCALE GENOMIC DNA]</scope>
    <source>
        <strain evidence="1 2">NJH_HI04-1</strain>
    </source>
</reference>
<comment type="caution">
    <text evidence="1">The sequence shown here is derived from an EMBL/GenBank/DDBJ whole genome shotgun (WGS) entry which is preliminary data.</text>
</comment>
<dbReference type="Proteomes" id="UP001407347">
    <property type="component" value="Unassembled WGS sequence"/>
</dbReference>